<feature type="transmembrane region" description="Helical" evidence="1">
    <location>
        <begin position="66"/>
        <end position="87"/>
    </location>
</feature>
<dbReference type="OrthoDB" id="9800309at2"/>
<gene>
    <name evidence="3" type="ORF">ENT72_04720</name>
    <name evidence="2" type="ORF">JM64_03585</name>
</gene>
<feature type="transmembrane region" description="Helical" evidence="1">
    <location>
        <begin position="12"/>
        <end position="32"/>
    </location>
</feature>
<proteinExistence type="predicted"/>
<keyword evidence="1" id="KW-0472">Membrane</keyword>
<dbReference type="GO" id="GO:0005886">
    <property type="term" value="C:plasma membrane"/>
    <property type="evidence" value="ECO:0007669"/>
    <property type="project" value="UniProtKB-SubCell"/>
</dbReference>
<dbReference type="EMBL" id="CP011393">
    <property type="protein sequence ID" value="ANE41172.1"/>
    <property type="molecule type" value="Genomic_DNA"/>
</dbReference>
<evidence type="ECO:0000256" key="1">
    <source>
        <dbReference type="SAM" id="Phobius"/>
    </source>
</evidence>
<dbReference type="KEGG" id="fng:JM64_03585"/>
<keyword evidence="1" id="KW-0812">Transmembrane</keyword>
<dbReference type="Pfam" id="PF12679">
    <property type="entry name" value="ABC2_membrane_2"/>
    <property type="match status" value="1"/>
</dbReference>
<dbReference type="EMBL" id="DSZT01000149">
    <property type="protein sequence ID" value="HGU42204.1"/>
    <property type="molecule type" value="Genomic_DNA"/>
</dbReference>
<dbReference type="GO" id="GO:0140359">
    <property type="term" value="F:ABC-type transporter activity"/>
    <property type="evidence" value="ECO:0007669"/>
    <property type="project" value="InterPro"/>
</dbReference>
<name>A0A172T2J8_FERPE</name>
<organism evidence="2 4">
    <name type="scientific">Fervidobacterium pennivorans</name>
    <dbReference type="NCBI Taxonomy" id="93466"/>
    <lineage>
        <taxon>Bacteria</taxon>
        <taxon>Thermotogati</taxon>
        <taxon>Thermotogota</taxon>
        <taxon>Thermotogae</taxon>
        <taxon>Thermotogales</taxon>
        <taxon>Fervidobacteriaceae</taxon>
        <taxon>Fervidobacterium</taxon>
    </lineage>
</organism>
<reference evidence="3" key="2">
    <citation type="journal article" date="2020" name="mSystems">
        <title>Genome- and Community-Level Interaction Insights into Carbon Utilization and Element Cycling Functions of Hydrothermarchaeota in Hydrothermal Sediment.</title>
        <authorList>
            <person name="Zhou Z."/>
            <person name="Liu Y."/>
            <person name="Xu W."/>
            <person name="Pan J."/>
            <person name="Luo Z.H."/>
            <person name="Li M."/>
        </authorList>
    </citation>
    <scope>NUCLEOTIDE SEQUENCE [LARGE SCALE GENOMIC DNA]</scope>
    <source>
        <strain evidence="3">SpSt-604</strain>
    </source>
</reference>
<evidence type="ECO:0008006" key="5">
    <source>
        <dbReference type="Google" id="ProtNLM"/>
    </source>
</evidence>
<evidence type="ECO:0000313" key="3">
    <source>
        <dbReference type="EMBL" id="HGU42204.1"/>
    </source>
</evidence>
<dbReference type="AlphaFoldDB" id="A0A172T2J8"/>
<dbReference type="PATRIC" id="fig|93466.3.peg.773"/>
<feature type="transmembrane region" description="Helical" evidence="1">
    <location>
        <begin position="189"/>
        <end position="208"/>
    </location>
</feature>
<evidence type="ECO:0000313" key="4">
    <source>
        <dbReference type="Proteomes" id="UP000077096"/>
    </source>
</evidence>
<feature type="transmembrane region" description="Helical" evidence="1">
    <location>
        <begin position="121"/>
        <end position="143"/>
    </location>
</feature>
<protein>
    <recommendedName>
        <fullName evidence="5">ABC transporter permease</fullName>
    </recommendedName>
</protein>
<feature type="transmembrane region" description="Helical" evidence="1">
    <location>
        <begin position="238"/>
        <end position="257"/>
    </location>
</feature>
<reference evidence="2 4" key="1">
    <citation type="submission" date="2014-08" db="EMBL/GenBank/DDBJ databases">
        <title>Fervidobacterium pennivorans DYC genome.</title>
        <authorList>
            <person name="Wushke S."/>
        </authorList>
    </citation>
    <scope>NUCLEOTIDE SEQUENCE [LARGE SCALE GENOMIC DNA]</scope>
    <source>
        <strain evidence="2 4">DYC</strain>
    </source>
</reference>
<keyword evidence="1" id="KW-1133">Transmembrane helix</keyword>
<accession>A0A172T2J8</accession>
<sequence>MKVFRWEFRRNLRPLIIWLVFIVGIQFMYSSLFQSFAGELFSTKIQLLPKGFLKIFGIQEIDFSNILHFFAMQGQIWIFLFATFYVMRLSSSIIVKEENERTVDFVLSKPISRRRYVFEKILLVSINLVIYDGVIALSLLYMFDKYKIKPFDIVQFWYIVLSFVAVHVFTALIGIITSTIFRKRNTADTVTLFLLGFFYILGLIARVYEKYSYIKKLTPFGIFDPADIIKTNSFNYKAFVFIILLYLACTIFSVLYYERKDIYA</sequence>
<evidence type="ECO:0000313" key="2">
    <source>
        <dbReference type="EMBL" id="ANE41172.1"/>
    </source>
</evidence>
<dbReference type="Proteomes" id="UP000077096">
    <property type="component" value="Chromosome"/>
</dbReference>
<feature type="transmembrane region" description="Helical" evidence="1">
    <location>
        <begin position="155"/>
        <end position="177"/>
    </location>
</feature>